<gene>
    <name evidence="1" type="primary">trmK</name>
    <name evidence="1" type="ORF">SGLAD_v1c06930</name>
</gene>
<dbReference type="CDD" id="cd02440">
    <property type="entry name" value="AdoMet_MTases"/>
    <property type="match status" value="1"/>
</dbReference>
<dbReference type="Gene3D" id="1.10.287.1890">
    <property type="match status" value="1"/>
</dbReference>
<dbReference type="Proteomes" id="UP000294309">
    <property type="component" value="Chromosome"/>
</dbReference>
<keyword evidence="2" id="KW-1185">Reference proteome</keyword>
<dbReference type="OrthoDB" id="5881184at2"/>
<dbReference type="Pfam" id="PF12847">
    <property type="entry name" value="Methyltransf_18"/>
    <property type="match status" value="1"/>
</dbReference>
<evidence type="ECO:0000313" key="2">
    <source>
        <dbReference type="Proteomes" id="UP000294309"/>
    </source>
</evidence>
<evidence type="ECO:0000313" key="1">
    <source>
        <dbReference type="EMBL" id="QBQ07892.1"/>
    </source>
</evidence>
<dbReference type="InterPro" id="IPR006901">
    <property type="entry name" value="TrmK"/>
</dbReference>
<dbReference type="GO" id="GO:0160105">
    <property type="term" value="F:tRNA (adenine(22)-N1)-methyltransferase activity"/>
    <property type="evidence" value="ECO:0007669"/>
    <property type="project" value="InterPro"/>
</dbReference>
<sequence>MSILTPRLLAITKMISDGEVVADIGTDHGYIAIYLAKDNKAKKIYATDISEKPLSVAKNNIASFGVSEKIETILANGISWTKSKEIKISSCIIAGMGSNTILNILQDDNENIDCYVISSNTNAENIRQWVKDKKYFIENENIIKDNDIIYEIFKINKFAGHKIKSTKDIMFGPIISKQTEKKLFIEKWMYEEQKIISLLNQVPKNDKNYKKFMKRKKMITKMLKKENLSNVKN</sequence>
<dbReference type="SUPFAM" id="SSF53335">
    <property type="entry name" value="S-adenosyl-L-methionine-dependent methyltransferases"/>
    <property type="match status" value="2"/>
</dbReference>
<protein>
    <submittedName>
        <fullName evidence="1">tRNA: m1A22 methyltransferase</fullName>
    </submittedName>
</protein>
<accession>A0A4P7AI27</accession>
<dbReference type="EMBL" id="CP038013">
    <property type="protein sequence ID" value="QBQ07892.1"/>
    <property type="molecule type" value="Genomic_DNA"/>
</dbReference>
<keyword evidence="1" id="KW-0808">Transferase</keyword>
<dbReference type="PIRSF" id="PIRSF018637">
    <property type="entry name" value="TrmK"/>
    <property type="match status" value="1"/>
</dbReference>
<dbReference type="PANTHER" id="PTHR38451">
    <property type="entry name" value="TRNA (ADENINE(22)-N(1))-METHYLTRANSFERASE"/>
    <property type="match status" value="1"/>
</dbReference>
<keyword evidence="1" id="KW-0489">Methyltransferase</keyword>
<dbReference type="InterPro" id="IPR029063">
    <property type="entry name" value="SAM-dependent_MTases_sf"/>
</dbReference>
<dbReference type="PANTHER" id="PTHR38451:SF1">
    <property type="entry name" value="TRNA (ADENINE(22)-N(1))-METHYLTRANSFERASE"/>
    <property type="match status" value="1"/>
</dbReference>
<dbReference type="KEGG" id="sgq:SGLAD_v1c06930"/>
<reference evidence="1 2" key="1">
    <citation type="submission" date="2019-03" db="EMBL/GenBank/DDBJ databases">
        <title>Complete genome sequence of Spiroplasma gladiatoris TG-1 (DSM 22552).</title>
        <authorList>
            <person name="Lin Y.-C."/>
            <person name="Chou L."/>
            <person name="Kuo C.-H."/>
        </authorList>
    </citation>
    <scope>NUCLEOTIDE SEQUENCE [LARGE SCALE GENOMIC DNA]</scope>
    <source>
        <strain evidence="1 2">TG-1</strain>
    </source>
</reference>
<organism evidence="1 2">
    <name type="scientific">Spiroplasma gladiatoris</name>
    <dbReference type="NCBI Taxonomy" id="2143"/>
    <lineage>
        <taxon>Bacteria</taxon>
        <taxon>Bacillati</taxon>
        <taxon>Mycoplasmatota</taxon>
        <taxon>Mollicutes</taxon>
        <taxon>Entomoplasmatales</taxon>
        <taxon>Spiroplasmataceae</taxon>
        <taxon>Spiroplasma</taxon>
    </lineage>
</organism>
<dbReference type="Gene3D" id="3.40.50.150">
    <property type="entry name" value="Vaccinia Virus protein VP39"/>
    <property type="match status" value="1"/>
</dbReference>
<dbReference type="RefSeq" id="WP_134297671.1">
    <property type="nucleotide sequence ID" value="NZ_CP038013.1"/>
</dbReference>
<dbReference type="AlphaFoldDB" id="A0A4P7AI27"/>
<proteinExistence type="predicted"/>
<dbReference type="GO" id="GO:0032259">
    <property type="term" value="P:methylation"/>
    <property type="evidence" value="ECO:0007669"/>
    <property type="project" value="UniProtKB-KW"/>
</dbReference>
<name>A0A4P7AI27_9MOLU</name>